<proteinExistence type="predicted"/>
<name>A0ABD5QRI7_9EURY</name>
<evidence type="ECO:0000313" key="2">
    <source>
        <dbReference type="EMBL" id="MFC5134234.1"/>
    </source>
</evidence>
<dbReference type="EMBL" id="JBHSKV010000007">
    <property type="protein sequence ID" value="MFC5134234.1"/>
    <property type="molecule type" value="Genomic_DNA"/>
</dbReference>
<organism evidence="2 3">
    <name type="scientific">Halorubrum glutamatedens</name>
    <dbReference type="NCBI Taxonomy" id="2707018"/>
    <lineage>
        <taxon>Archaea</taxon>
        <taxon>Methanobacteriati</taxon>
        <taxon>Methanobacteriota</taxon>
        <taxon>Stenosarchaea group</taxon>
        <taxon>Halobacteria</taxon>
        <taxon>Halobacteriales</taxon>
        <taxon>Haloferacaceae</taxon>
        <taxon>Halorubrum</taxon>
    </lineage>
</organism>
<evidence type="ECO:0000256" key="1">
    <source>
        <dbReference type="SAM" id="Phobius"/>
    </source>
</evidence>
<dbReference type="RefSeq" id="WP_136516479.1">
    <property type="nucleotide sequence ID" value="NZ_JBHSKV010000007.1"/>
</dbReference>
<comment type="caution">
    <text evidence="2">The sequence shown here is derived from an EMBL/GenBank/DDBJ whole genome shotgun (WGS) entry which is preliminary data.</text>
</comment>
<keyword evidence="1" id="KW-1133">Transmembrane helix</keyword>
<keyword evidence="1" id="KW-0812">Transmembrane</keyword>
<evidence type="ECO:0000313" key="3">
    <source>
        <dbReference type="Proteomes" id="UP001596145"/>
    </source>
</evidence>
<dbReference type="AlphaFoldDB" id="A0ABD5QRI7"/>
<keyword evidence="3" id="KW-1185">Reference proteome</keyword>
<feature type="transmembrane region" description="Helical" evidence="1">
    <location>
        <begin position="39"/>
        <end position="57"/>
    </location>
</feature>
<dbReference type="Proteomes" id="UP001596145">
    <property type="component" value="Unassembled WGS sequence"/>
</dbReference>
<sequence length="60" mass="6730">MIPHPHTDTTGEITLSLSTEARRNYASLRSNPNMDRQQAIALFFAFLMVSSMVAWGVSFL</sequence>
<reference evidence="2 3" key="1">
    <citation type="journal article" date="2019" name="Int. J. Syst. Evol. Microbiol.">
        <title>The Global Catalogue of Microorganisms (GCM) 10K type strain sequencing project: providing services to taxonomists for standard genome sequencing and annotation.</title>
        <authorList>
            <consortium name="The Broad Institute Genomics Platform"/>
            <consortium name="The Broad Institute Genome Sequencing Center for Infectious Disease"/>
            <person name="Wu L."/>
            <person name="Ma J."/>
        </authorList>
    </citation>
    <scope>NUCLEOTIDE SEQUENCE [LARGE SCALE GENOMIC DNA]</scope>
    <source>
        <strain evidence="2 3">CGMCC 1.16026</strain>
    </source>
</reference>
<protein>
    <submittedName>
        <fullName evidence="2">Uncharacterized protein</fullName>
    </submittedName>
</protein>
<keyword evidence="1" id="KW-0472">Membrane</keyword>
<gene>
    <name evidence="2" type="ORF">ACFPJA_05810</name>
</gene>
<accession>A0ABD5QRI7</accession>